<dbReference type="Pfam" id="PF00994">
    <property type="entry name" value="MoCF_biosynth"/>
    <property type="match status" value="1"/>
</dbReference>
<feature type="domain" description="MoaB/Mog" evidence="7">
    <location>
        <begin position="21"/>
        <end position="165"/>
    </location>
</feature>
<keyword evidence="9" id="KW-1185">Reference proteome</keyword>
<dbReference type="SUPFAM" id="SSF53218">
    <property type="entry name" value="Molybdenum cofactor biosynthesis proteins"/>
    <property type="match status" value="1"/>
</dbReference>
<dbReference type="SMART" id="SM00852">
    <property type="entry name" value="MoCF_biosynth"/>
    <property type="match status" value="1"/>
</dbReference>
<organism evidence="8 9">
    <name type="scientific">Desulfofustis limnaeus</name>
    <dbReference type="NCBI Taxonomy" id="2740163"/>
    <lineage>
        <taxon>Bacteria</taxon>
        <taxon>Pseudomonadati</taxon>
        <taxon>Thermodesulfobacteriota</taxon>
        <taxon>Desulfobulbia</taxon>
        <taxon>Desulfobulbales</taxon>
        <taxon>Desulfocapsaceae</taxon>
        <taxon>Desulfofustis</taxon>
    </lineage>
</organism>
<dbReference type="EC" id="2.7.7.75" evidence="2"/>
<accession>A0ABM7W8L8</accession>
<sequence length="182" mass="18906">MQSNPDQSGQTGGPPGGYRFAVITMSDKGVRGERQDTSGPALRELFEAAGYRFCHYALVADAIPAIVAAVTTAIDRDRADLVLTTGGTGVSPSDVTPEAMDQLFDREIPGIAEAMRAASLAITPQAVLSRGRAGIRGQSLIVNLPGSRKAALENVAAVMAAFPHALDKIKGSPADCATLSKQ</sequence>
<comment type="function">
    <text evidence="6">Catalyzes the adenylation of molybdopterin as part of the biosynthesis of the molybdenum-cofactor.</text>
</comment>
<evidence type="ECO:0000256" key="5">
    <source>
        <dbReference type="ARBA" id="ARBA00051131"/>
    </source>
</evidence>
<dbReference type="NCBIfam" id="TIGR00177">
    <property type="entry name" value="molyb_syn"/>
    <property type="match status" value="1"/>
</dbReference>
<dbReference type="InterPro" id="IPR001453">
    <property type="entry name" value="MoaB/Mog_dom"/>
</dbReference>
<reference evidence="8 9" key="1">
    <citation type="submission" date="2022-01" db="EMBL/GenBank/DDBJ databases">
        <title>Desulfofustis limnae sp. nov., a novel mesophilic sulfate-reducing bacterium isolated from marsh soil.</title>
        <authorList>
            <person name="Watanabe M."/>
            <person name="Takahashi A."/>
            <person name="Kojima H."/>
            <person name="Fukui M."/>
        </authorList>
    </citation>
    <scope>NUCLEOTIDE SEQUENCE [LARGE SCALE GENOMIC DNA]</scope>
    <source>
        <strain evidence="8 9">PPLL</strain>
    </source>
</reference>
<evidence type="ECO:0000256" key="3">
    <source>
        <dbReference type="ARBA" id="ARBA00013491"/>
    </source>
</evidence>
<evidence type="ECO:0000256" key="2">
    <source>
        <dbReference type="ARBA" id="ARBA00012509"/>
    </source>
</evidence>
<name>A0ABM7W8L8_9BACT</name>
<dbReference type="InterPro" id="IPR008284">
    <property type="entry name" value="MoCF_biosynth_CS"/>
</dbReference>
<comment type="pathway">
    <text evidence="1">Cofactor biosynthesis; molybdopterin biosynthesis.</text>
</comment>
<evidence type="ECO:0000313" key="9">
    <source>
        <dbReference type="Proteomes" id="UP000830055"/>
    </source>
</evidence>
<dbReference type="CDD" id="cd00886">
    <property type="entry name" value="MogA_MoaB"/>
    <property type="match status" value="1"/>
</dbReference>
<dbReference type="Gene3D" id="3.40.980.10">
    <property type="entry name" value="MoaB/Mog-like domain"/>
    <property type="match status" value="1"/>
</dbReference>
<dbReference type="PANTHER" id="PTHR43764">
    <property type="entry name" value="MOLYBDENUM COFACTOR BIOSYNTHESIS"/>
    <property type="match status" value="1"/>
</dbReference>
<dbReference type="Proteomes" id="UP000830055">
    <property type="component" value="Chromosome"/>
</dbReference>
<evidence type="ECO:0000256" key="4">
    <source>
        <dbReference type="ARBA" id="ARBA00023150"/>
    </source>
</evidence>
<dbReference type="InterPro" id="IPR036425">
    <property type="entry name" value="MoaB/Mog-like_dom_sf"/>
</dbReference>
<comment type="catalytic activity">
    <reaction evidence="5">
        <text>molybdopterin + ATP + H(+) = adenylyl-molybdopterin + diphosphate</text>
        <dbReference type="Rhea" id="RHEA:31331"/>
        <dbReference type="ChEBI" id="CHEBI:15378"/>
        <dbReference type="ChEBI" id="CHEBI:30616"/>
        <dbReference type="ChEBI" id="CHEBI:33019"/>
        <dbReference type="ChEBI" id="CHEBI:58698"/>
        <dbReference type="ChEBI" id="CHEBI:62727"/>
        <dbReference type="EC" id="2.7.7.75"/>
    </reaction>
</comment>
<dbReference type="PANTHER" id="PTHR43764:SF1">
    <property type="entry name" value="MOLYBDOPTERIN MOLYBDOTRANSFERASE"/>
    <property type="match status" value="1"/>
</dbReference>
<gene>
    <name evidence="8" type="ORF">DPPLL_16400</name>
</gene>
<evidence type="ECO:0000259" key="7">
    <source>
        <dbReference type="SMART" id="SM00852"/>
    </source>
</evidence>
<protein>
    <recommendedName>
        <fullName evidence="3">Molybdopterin adenylyltransferase</fullName>
        <ecNumber evidence="2">2.7.7.75</ecNumber>
    </recommendedName>
</protein>
<dbReference type="PROSITE" id="PS01078">
    <property type="entry name" value="MOCF_BIOSYNTHESIS_1"/>
    <property type="match status" value="1"/>
</dbReference>
<dbReference type="InterPro" id="IPR051920">
    <property type="entry name" value="MPT_Adenylyltrnsfr/MoaC-Rel"/>
</dbReference>
<keyword evidence="4" id="KW-0501">Molybdenum cofactor biosynthesis</keyword>
<proteinExistence type="predicted"/>
<evidence type="ECO:0000313" key="8">
    <source>
        <dbReference type="EMBL" id="BDD87275.1"/>
    </source>
</evidence>
<evidence type="ECO:0000256" key="6">
    <source>
        <dbReference type="ARBA" id="ARBA00058212"/>
    </source>
</evidence>
<dbReference type="RefSeq" id="WP_284154311.1">
    <property type="nucleotide sequence ID" value="NZ_AP025516.1"/>
</dbReference>
<dbReference type="EMBL" id="AP025516">
    <property type="protein sequence ID" value="BDD87275.1"/>
    <property type="molecule type" value="Genomic_DNA"/>
</dbReference>
<evidence type="ECO:0000256" key="1">
    <source>
        <dbReference type="ARBA" id="ARBA00005046"/>
    </source>
</evidence>